<dbReference type="PANTHER" id="PTHR21666">
    <property type="entry name" value="PEPTIDASE-RELATED"/>
    <property type="match status" value="1"/>
</dbReference>
<dbReference type="InterPro" id="IPR016047">
    <property type="entry name" value="M23ase_b-sheet_dom"/>
</dbReference>
<dbReference type="PANTHER" id="PTHR21666:SF270">
    <property type="entry name" value="MUREIN HYDROLASE ACTIVATOR ENVC"/>
    <property type="match status" value="1"/>
</dbReference>
<dbReference type="Pfam" id="PF01551">
    <property type="entry name" value="Peptidase_M23"/>
    <property type="match status" value="1"/>
</dbReference>
<feature type="chain" id="PRO_5037184221" evidence="2">
    <location>
        <begin position="26"/>
        <end position="399"/>
    </location>
</feature>
<sequence length="399" mass="43133">MQVRRSLVAAGVAVGIVLTAAPANAEPVTPHEMPFPCGQSWTGSTRDAHSPSKRAIDFNRPDDLNDPIVATAPGVVTTADTVADSGYGRWVVIDHGNDEKSLYAHMNTVMVRVGQRVDQGQQIGTLGSTGNSSGPHLHFEQRASGQVVWPYFSGIRYVFGSTLTSRNCVDVPLATNWVKGPEAEMVIFRRSTPSVFRIRRPDGSVKVKKAGRATDEPVLGDWDGNGRANAGIFRPTSQRFRLKVPGGRVVFRFGNATDKPVAGDWDGDGVFEVGTWDAARGEFALRSAGGAVTRVKLGDRDDLPVTGDWDGDGRWEVGVFDQATATYTLRKVDKEGIVWHANVPFGSVGDLPVTGDWDGNGRTDLGAWTPGTAQYKQRRAASPTSAMRSQTTIRFGRPR</sequence>
<dbReference type="AlphaFoldDB" id="A0A927Q123"/>
<dbReference type="Gene3D" id="2.70.70.10">
    <property type="entry name" value="Glucose Permease (Domain IIA)"/>
    <property type="match status" value="1"/>
</dbReference>
<feature type="compositionally biased region" description="Polar residues" evidence="1">
    <location>
        <begin position="382"/>
        <end position="393"/>
    </location>
</feature>
<dbReference type="CDD" id="cd12797">
    <property type="entry name" value="M23_peptidase"/>
    <property type="match status" value="1"/>
</dbReference>
<dbReference type="InterPro" id="IPR011055">
    <property type="entry name" value="Dup_hybrid_motif"/>
</dbReference>
<keyword evidence="2" id="KW-0732">Signal</keyword>
<evidence type="ECO:0000259" key="3">
    <source>
        <dbReference type="Pfam" id="PF01551"/>
    </source>
</evidence>
<comment type="caution">
    <text evidence="4">The sequence shown here is derived from an EMBL/GenBank/DDBJ whole genome shotgun (WGS) entry which is preliminary data.</text>
</comment>
<dbReference type="RefSeq" id="WP_192142412.1">
    <property type="nucleotide sequence ID" value="NZ_JACYXZ010000002.1"/>
</dbReference>
<dbReference type="EMBL" id="JACYXZ010000002">
    <property type="protein sequence ID" value="MBD8869597.1"/>
    <property type="molecule type" value="Genomic_DNA"/>
</dbReference>
<dbReference type="Proteomes" id="UP000616839">
    <property type="component" value="Unassembled WGS sequence"/>
</dbReference>
<evidence type="ECO:0000313" key="4">
    <source>
        <dbReference type="EMBL" id="MBD8869597.1"/>
    </source>
</evidence>
<dbReference type="GO" id="GO:0004222">
    <property type="term" value="F:metalloendopeptidase activity"/>
    <property type="evidence" value="ECO:0007669"/>
    <property type="project" value="TreeGrafter"/>
</dbReference>
<proteinExistence type="predicted"/>
<dbReference type="SUPFAM" id="SSF51261">
    <property type="entry name" value="Duplicated hybrid motif"/>
    <property type="match status" value="1"/>
</dbReference>
<evidence type="ECO:0000313" key="5">
    <source>
        <dbReference type="Proteomes" id="UP000616839"/>
    </source>
</evidence>
<dbReference type="SUPFAM" id="SSF69318">
    <property type="entry name" value="Integrin alpha N-terminal domain"/>
    <property type="match status" value="1"/>
</dbReference>
<protein>
    <submittedName>
        <fullName evidence="4">M23 family metallopeptidase</fullName>
    </submittedName>
</protein>
<evidence type="ECO:0000256" key="2">
    <source>
        <dbReference type="SAM" id="SignalP"/>
    </source>
</evidence>
<organism evidence="4 5">
    <name type="scientific">Nocardioides donggukensis</name>
    <dbReference type="NCBI Taxonomy" id="2774019"/>
    <lineage>
        <taxon>Bacteria</taxon>
        <taxon>Bacillati</taxon>
        <taxon>Actinomycetota</taxon>
        <taxon>Actinomycetes</taxon>
        <taxon>Propionibacteriales</taxon>
        <taxon>Nocardioidaceae</taxon>
        <taxon>Nocardioides</taxon>
    </lineage>
</organism>
<dbReference type="InterPro" id="IPR028994">
    <property type="entry name" value="Integrin_alpha_N"/>
</dbReference>
<feature type="domain" description="M23ase beta-sheet core" evidence="3">
    <location>
        <begin position="54"/>
        <end position="148"/>
    </location>
</feature>
<feature type="signal peptide" evidence="2">
    <location>
        <begin position="1"/>
        <end position="25"/>
    </location>
</feature>
<feature type="region of interest" description="Disordered" evidence="1">
    <location>
        <begin position="374"/>
        <end position="399"/>
    </location>
</feature>
<gene>
    <name evidence="4" type="ORF">IE331_08170</name>
</gene>
<evidence type="ECO:0000256" key="1">
    <source>
        <dbReference type="SAM" id="MobiDB-lite"/>
    </source>
</evidence>
<keyword evidence="5" id="KW-1185">Reference proteome</keyword>
<name>A0A927Q123_9ACTN</name>
<accession>A0A927Q123</accession>
<dbReference type="InterPro" id="IPR050570">
    <property type="entry name" value="Cell_wall_metabolism_enzyme"/>
</dbReference>
<reference evidence="4" key="1">
    <citation type="submission" date="2020-09" db="EMBL/GenBank/DDBJ databases">
        <title>Nocardioides sp. strain MJB4 16S ribosomal RNA gene Genome sequencing and assembly.</title>
        <authorList>
            <person name="Kim I."/>
        </authorList>
    </citation>
    <scope>NUCLEOTIDE SEQUENCE</scope>
    <source>
        <strain evidence="4">MJB4</strain>
    </source>
</reference>